<proteinExistence type="predicted"/>
<reference evidence="2" key="1">
    <citation type="submission" date="2018-05" db="EMBL/GenBank/DDBJ databases">
        <authorList>
            <person name="Lanie J.A."/>
            <person name="Ng W.-L."/>
            <person name="Kazmierczak K.M."/>
            <person name="Andrzejewski T.M."/>
            <person name="Davidsen T.M."/>
            <person name="Wayne K.J."/>
            <person name="Tettelin H."/>
            <person name="Glass J.I."/>
            <person name="Rusch D."/>
            <person name="Podicherti R."/>
            <person name="Tsui H.-C.T."/>
            <person name="Winkler M.E."/>
        </authorList>
    </citation>
    <scope>NUCLEOTIDE SEQUENCE</scope>
</reference>
<name>A0A382RSZ7_9ZZZZ</name>
<dbReference type="InterPro" id="IPR036415">
    <property type="entry name" value="Lamin_tail_dom_sf"/>
</dbReference>
<accession>A0A382RSZ7</accession>
<feature type="domain" description="LTD" evidence="1">
    <location>
        <begin position="26"/>
        <end position="84"/>
    </location>
</feature>
<evidence type="ECO:0000313" key="2">
    <source>
        <dbReference type="EMBL" id="SVD00809.1"/>
    </source>
</evidence>
<gene>
    <name evidence="2" type="ORF">METZ01_LOCUS353663</name>
</gene>
<dbReference type="Gene3D" id="2.60.40.1260">
    <property type="entry name" value="Lamin Tail domain"/>
    <property type="match status" value="1"/>
</dbReference>
<dbReference type="SUPFAM" id="SSF74853">
    <property type="entry name" value="Lamin A/C globular tail domain"/>
    <property type="match status" value="1"/>
</dbReference>
<dbReference type="Pfam" id="PF00932">
    <property type="entry name" value="LTD"/>
    <property type="match status" value="1"/>
</dbReference>
<organism evidence="2">
    <name type="scientific">marine metagenome</name>
    <dbReference type="NCBI Taxonomy" id="408172"/>
    <lineage>
        <taxon>unclassified sequences</taxon>
        <taxon>metagenomes</taxon>
        <taxon>ecological metagenomes</taxon>
    </lineage>
</organism>
<evidence type="ECO:0000259" key="1">
    <source>
        <dbReference type="Pfam" id="PF00932"/>
    </source>
</evidence>
<protein>
    <recommendedName>
        <fullName evidence="1">LTD domain-containing protein</fullName>
    </recommendedName>
</protein>
<dbReference type="InterPro" id="IPR001322">
    <property type="entry name" value="Lamin_tail_dom"/>
</dbReference>
<sequence>MKSPPTILAALFLAASLAPCYPDGPGLIITEFLAANNSGLIDEDEDSSDWIEIHNTSQEPISLEGWHLTDERDNLAKWRFPNITIETRGF</sequence>
<feature type="non-terminal residue" evidence="2">
    <location>
        <position position="90"/>
    </location>
</feature>
<dbReference type="AlphaFoldDB" id="A0A382RSZ7"/>
<dbReference type="EMBL" id="UINC01123977">
    <property type="protein sequence ID" value="SVD00809.1"/>
    <property type="molecule type" value="Genomic_DNA"/>
</dbReference>